<dbReference type="EMBL" id="LCOZ01000042">
    <property type="protein sequence ID" value="KKU86598.1"/>
    <property type="molecule type" value="Genomic_DNA"/>
</dbReference>
<sequence>MKPAKVSFYSLRREIDELSLDPVAKLGLRLAFLSIGFQLIILALVWHRLPPETPLLYSRAYGQAQLVNSWWLWVLPVIALVTELISIRLAAKTGVENRLWSQLLSWIGAISAIMSLTTLARIILLVI</sequence>
<evidence type="ECO:0000313" key="3">
    <source>
        <dbReference type="Proteomes" id="UP000034772"/>
    </source>
</evidence>
<keyword evidence="1" id="KW-0812">Transmembrane</keyword>
<proteinExistence type="predicted"/>
<evidence type="ECO:0008006" key="4">
    <source>
        <dbReference type="Google" id="ProtNLM"/>
    </source>
</evidence>
<evidence type="ECO:0000313" key="2">
    <source>
        <dbReference type="EMBL" id="KKU86598.1"/>
    </source>
</evidence>
<gene>
    <name evidence="2" type="ORF">UY17_C0042G0002</name>
</gene>
<feature type="transmembrane region" description="Helical" evidence="1">
    <location>
        <begin position="30"/>
        <end position="49"/>
    </location>
</feature>
<name>A0A0G1W8F3_9BACT</name>
<feature type="transmembrane region" description="Helical" evidence="1">
    <location>
        <begin position="69"/>
        <end position="91"/>
    </location>
</feature>
<comment type="caution">
    <text evidence="2">The sequence shown here is derived from an EMBL/GenBank/DDBJ whole genome shotgun (WGS) entry which is preliminary data.</text>
</comment>
<protein>
    <recommendedName>
        <fullName evidence="4">DUF1648 domain-containing protein</fullName>
    </recommendedName>
</protein>
<keyword evidence="1" id="KW-0472">Membrane</keyword>
<feature type="transmembrane region" description="Helical" evidence="1">
    <location>
        <begin position="103"/>
        <end position="124"/>
    </location>
</feature>
<accession>A0A0G1W8F3</accession>
<organism evidence="2 3">
    <name type="scientific">Candidatus Beckwithbacteria bacterium GW2011_GWC2_47_9</name>
    <dbReference type="NCBI Taxonomy" id="1618373"/>
    <lineage>
        <taxon>Bacteria</taxon>
        <taxon>Candidatus Beckwithiibacteriota</taxon>
    </lineage>
</organism>
<dbReference type="AlphaFoldDB" id="A0A0G1W8F3"/>
<keyword evidence="1" id="KW-1133">Transmembrane helix</keyword>
<evidence type="ECO:0000256" key="1">
    <source>
        <dbReference type="SAM" id="Phobius"/>
    </source>
</evidence>
<reference evidence="2 3" key="1">
    <citation type="journal article" date="2015" name="Nature">
        <title>rRNA introns, odd ribosomes, and small enigmatic genomes across a large radiation of phyla.</title>
        <authorList>
            <person name="Brown C.T."/>
            <person name="Hug L.A."/>
            <person name="Thomas B.C."/>
            <person name="Sharon I."/>
            <person name="Castelle C.J."/>
            <person name="Singh A."/>
            <person name="Wilkins M.J."/>
            <person name="Williams K.H."/>
            <person name="Banfield J.F."/>
        </authorList>
    </citation>
    <scope>NUCLEOTIDE SEQUENCE [LARGE SCALE GENOMIC DNA]</scope>
</reference>
<dbReference type="Proteomes" id="UP000034772">
    <property type="component" value="Unassembled WGS sequence"/>
</dbReference>